<evidence type="ECO:0000259" key="13">
    <source>
        <dbReference type="Pfam" id="PF01729"/>
    </source>
</evidence>
<dbReference type="InterPro" id="IPR022412">
    <property type="entry name" value="Quinolinate_PRibosylTrfase_N"/>
</dbReference>
<keyword evidence="16" id="KW-1185">Reference proteome</keyword>
<dbReference type="GO" id="GO:0005737">
    <property type="term" value="C:cytoplasm"/>
    <property type="evidence" value="ECO:0007669"/>
    <property type="project" value="TreeGrafter"/>
</dbReference>
<dbReference type="GO" id="GO:0009435">
    <property type="term" value="P:NAD+ biosynthetic process"/>
    <property type="evidence" value="ECO:0007669"/>
    <property type="project" value="UniProtKB-UniPathway"/>
</dbReference>
<dbReference type="Pfam" id="PF02749">
    <property type="entry name" value="QRPTase_N"/>
    <property type="match status" value="1"/>
</dbReference>
<evidence type="ECO:0000256" key="12">
    <source>
        <dbReference type="PIRNR" id="PIRNR006250"/>
    </source>
</evidence>
<feature type="domain" description="Quinolinate phosphoribosyl transferase N-terminal" evidence="14">
    <location>
        <begin position="38"/>
        <end position="121"/>
    </location>
</feature>
<evidence type="ECO:0000256" key="10">
    <source>
        <dbReference type="ARBA" id="ARBA00047445"/>
    </source>
</evidence>
<dbReference type="SUPFAM" id="SSF51690">
    <property type="entry name" value="Nicotinate/Quinolinate PRTase C-terminal domain-like"/>
    <property type="match status" value="1"/>
</dbReference>
<dbReference type="RefSeq" id="WP_090828824.1">
    <property type="nucleotide sequence ID" value="NZ_FOBH01000007.1"/>
</dbReference>
<evidence type="ECO:0000256" key="3">
    <source>
        <dbReference type="ARBA" id="ARBA00009400"/>
    </source>
</evidence>
<dbReference type="Proteomes" id="UP000198620">
    <property type="component" value="Unassembled WGS sequence"/>
</dbReference>
<feature type="domain" description="Quinolinate phosphoribosyl transferase C-terminal" evidence="13">
    <location>
        <begin position="123"/>
        <end position="292"/>
    </location>
</feature>
<dbReference type="GO" id="GO:0034213">
    <property type="term" value="P:quinolinate catabolic process"/>
    <property type="evidence" value="ECO:0007669"/>
    <property type="project" value="TreeGrafter"/>
</dbReference>
<dbReference type="Gene3D" id="3.90.1170.20">
    <property type="entry name" value="Quinolinate phosphoribosyl transferase, N-terminal domain"/>
    <property type="match status" value="1"/>
</dbReference>
<organism evidence="15 16">
    <name type="scientific">Nitrosovibrio tenuis</name>
    <dbReference type="NCBI Taxonomy" id="1233"/>
    <lineage>
        <taxon>Bacteria</taxon>
        <taxon>Pseudomonadati</taxon>
        <taxon>Pseudomonadota</taxon>
        <taxon>Betaproteobacteria</taxon>
        <taxon>Nitrosomonadales</taxon>
        <taxon>Nitrosomonadaceae</taxon>
        <taxon>Nitrosovibrio</taxon>
    </lineage>
</organism>
<dbReference type="STRING" id="1233.SAMN05216387_10728"/>
<evidence type="ECO:0000256" key="1">
    <source>
        <dbReference type="ARBA" id="ARBA00003237"/>
    </source>
</evidence>
<protein>
    <recommendedName>
        <fullName evidence="11">Probable nicotinate-nucleotide pyrophosphorylase [carboxylating]</fullName>
        <ecNumber evidence="5">2.4.2.19</ecNumber>
    </recommendedName>
    <alternativeName>
        <fullName evidence="9">Quinolinate phosphoribosyltransferase [decarboxylating]</fullName>
    </alternativeName>
</protein>
<sequence>MLRITHQLKLMEYSLDLTTEIEKNVRQALAEDIGAGDLTASLIPAEEVAAATVISREGAILCGTGWFEACFRQLSPQTDISWFAEDGETIRNGQILCEIAGDARVLLTGERTALNFLQTLSGVATQTRRYVEAVAGTRAVIVDTRKTLPGLRLAQKYAVKCGGGTNHRLGLYDGILIKENHILAAGGVEAALRAAKKIAPAEIFTQIEVETMDDLRTALNAGAELILLDNFDLDDLAEAVVLNARLTNRAAVLEASGGITLENVRAVAKTGVDRISIGSLTKDVKAIDLSMRFSPNL</sequence>
<evidence type="ECO:0000256" key="7">
    <source>
        <dbReference type="ARBA" id="ARBA00022676"/>
    </source>
</evidence>
<comment type="catalytic activity">
    <reaction evidence="10">
        <text>nicotinate beta-D-ribonucleotide + CO2 + diphosphate = quinolinate + 5-phospho-alpha-D-ribose 1-diphosphate + 2 H(+)</text>
        <dbReference type="Rhea" id="RHEA:12733"/>
        <dbReference type="ChEBI" id="CHEBI:15378"/>
        <dbReference type="ChEBI" id="CHEBI:16526"/>
        <dbReference type="ChEBI" id="CHEBI:29959"/>
        <dbReference type="ChEBI" id="CHEBI:33019"/>
        <dbReference type="ChEBI" id="CHEBI:57502"/>
        <dbReference type="ChEBI" id="CHEBI:58017"/>
        <dbReference type="EC" id="2.4.2.19"/>
    </reaction>
</comment>
<keyword evidence="7 12" id="KW-0328">Glycosyltransferase</keyword>
<evidence type="ECO:0000256" key="5">
    <source>
        <dbReference type="ARBA" id="ARBA00011944"/>
    </source>
</evidence>
<reference evidence="15 16" key="1">
    <citation type="submission" date="2016-10" db="EMBL/GenBank/DDBJ databases">
        <authorList>
            <person name="de Groot N.N."/>
        </authorList>
    </citation>
    <scope>NUCLEOTIDE SEQUENCE [LARGE SCALE GENOMIC DNA]</scope>
    <source>
        <strain evidence="15 16">Nv1</strain>
    </source>
</reference>
<comment type="subunit">
    <text evidence="4">Hexamer formed by 3 homodimers.</text>
</comment>
<dbReference type="AlphaFoldDB" id="A0A1H7NIQ5"/>
<name>A0A1H7NIQ5_9PROT</name>
<dbReference type="SUPFAM" id="SSF54675">
    <property type="entry name" value="Nicotinate/Quinolinate PRTase N-terminal domain-like"/>
    <property type="match status" value="1"/>
</dbReference>
<evidence type="ECO:0000256" key="4">
    <source>
        <dbReference type="ARBA" id="ARBA00011218"/>
    </source>
</evidence>
<dbReference type="Gene3D" id="3.20.20.70">
    <property type="entry name" value="Aldolase class I"/>
    <property type="match status" value="1"/>
</dbReference>
<evidence type="ECO:0000256" key="11">
    <source>
        <dbReference type="ARBA" id="ARBA00069173"/>
    </source>
</evidence>
<dbReference type="InterPro" id="IPR036068">
    <property type="entry name" value="Nicotinate_pribotase-like_C"/>
</dbReference>
<gene>
    <name evidence="15" type="ORF">SAMN05216387_10728</name>
</gene>
<dbReference type="InterPro" id="IPR013785">
    <property type="entry name" value="Aldolase_TIM"/>
</dbReference>
<dbReference type="NCBIfam" id="TIGR00078">
    <property type="entry name" value="nadC"/>
    <property type="match status" value="1"/>
</dbReference>
<proteinExistence type="inferred from homology"/>
<dbReference type="InterPro" id="IPR002638">
    <property type="entry name" value="Quinolinate_PRibosylTrfase_C"/>
</dbReference>
<keyword evidence="6" id="KW-0662">Pyridine nucleotide biosynthesis</keyword>
<evidence type="ECO:0000256" key="9">
    <source>
        <dbReference type="ARBA" id="ARBA00033102"/>
    </source>
</evidence>
<dbReference type="GO" id="GO:0004514">
    <property type="term" value="F:nicotinate-nucleotide diphosphorylase (carboxylating) activity"/>
    <property type="evidence" value="ECO:0007669"/>
    <property type="project" value="UniProtKB-EC"/>
</dbReference>
<dbReference type="CDD" id="cd01572">
    <property type="entry name" value="QPRTase"/>
    <property type="match status" value="1"/>
</dbReference>
<dbReference type="PANTHER" id="PTHR32179">
    <property type="entry name" value="NICOTINATE-NUCLEOTIDE PYROPHOSPHORYLASE [CARBOXYLATING]"/>
    <property type="match status" value="1"/>
</dbReference>
<dbReference type="InterPro" id="IPR004393">
    <property type="entry name" value="NadC"/>
</dbReference>
<comment type="similarity">
    <text evidence="3 12">Belongs to the NadC/ModD family.</text>
</comment>
<dbReference type="Pfam" id="PF01729">
    <property type="entry name" value="QRPTase_C"/>
    <property type="match status" value="1"/>
</dbReference>
<dbReference type="UniPathway" id="UPA00253">
    <property type="reaction ID" value="UER00331"/>
</dbReference>
<dbReference type="OrthoDB" id="9782546at2"/>
<dbReference type="FunFam" id="3.90.1170.20:FF:000001">
    <property type="entry name" value="Nicotinate-nucleotide diphosphorylase (Carboxylating)"/>
    <property type="match status" value="1"/>
</dbReference>
<evidence type="ECO:0000259" key="14">
    <source>
        <dbReference type="Pfam" id="PF02749"/>
    </source>
</evidence>
<dbReference type="EC" id="2.4.2.19" evidence="5"/>
<dbReference type="PANTHER" id="PTHR32179:SF3">
    <property type="entry name" value="NICOTINATE-NUCLEOTIDE PYROPHOSPHORYLASE [CARBOXYLATING]"/>
    <property type="match status" value="1"/>
</dbReference>
<evidence type="ECO:0000256" key="8">
    <source>
        <dbReference type="ARBA" id="ARBA00022679"/>
    </source>
</evidence>
<dbReference type="InterPro" id="IPR027277">
    <property type="entry name" value="NadC/ModD"/>
</dbReference>
<dbReference type="PIRSF" id="PIRSF006250">
    <property type="entry name" value="NadC_ModD"/>
    <property type="match status" value="1"/>
</dbReference>
<comment type="function">
    <text evidence="1">Involved in the catabolism of quinolinic acid (QA).</text>
</comment>
<dbReference type="InterPro" id="IPR037128">
    <property type="entry name" value="Quinolinate_PRibosylTase_N_sf"/>
</dbReference>
<comment type="pathway">
    <text evidence="2">Cofactor biosynthesis; NAD(+) biosynthesis; nicotinate D-ribonucleotide from quinolinate: step 1/1.</text>
</comment>
<evidence type="ECO:0000256" key="2">
    <source>
        <dbReference type="ARBA" id="ARBA00004893"/>
    </source>
</evidence>
<keyword evidence="8 12" id="KW-0808">Transferase</keyword>
<accession>A0A1H7NIQ5</accession>
<evidence type="ECO:0000313" key="15">
    <source>
        <dbReference type="EMBL" id="SEL23264.1"/>
    </source>
</evidence>
<dbReference type="FunFam" id="3.20.20.70:FF:000030">
    <property type="entry name" value="Nicotinate-nucleotide pyrophosphorylase, carboxylating"/>
    <property type="match status" value="1"/>
</dbReference>
<evidence type="ECO:0000313" key="16">
    <source>
        <dbReference type="Proteomes" id="UP000198620"/>
    </source>
</evidence>
<dbReference type="EMBL" id="FOBH01000007">
    <property type="protein sequence ID" value="SEL23264.1"/>
    <property type="molecule type" value="Genomic_DNA"/>
</dbReference>
<evidence type="ECO:0000256" key="6">
    <source>
        <dbReference type="ARBA" id="ARBA00022642"/>
    </source>
</evidence>